<dbReference type="InterPro" id="IPR001119">
    <property type="entry name" value="SLH_dom"/>
</dbReference>
<keyword evidence="4" id="KW-0732">Signal</keyword>
<dbReference type="Gene3D" id="2.60.40.4270">
    <property type="entry name" value="Listeria-Bacteroides repeat domain"/>
    <property type="match status" value="1"/>
</dbReference>
<feature type="region of interest" description="Disordered" evidence="3">
    <location>
        <begin position="622"/>
        <end position="651"/>
    </location>
</feature>
<evidence type="ECO:0000256" key="1">
    <source>
        <dbReference type="ARBA" id="ARBA00022737"/>
    </source>
</evidence>
<feature type="repeat" description="Cell wall-binding" evidence="2">
    <location>
        <begin position="1095"/>
        <end position="1114"/>
    </location>
</feature>
<dbReference type="InterPro" id="IPR051465">
    <property type="entry name" value="Cell_Envelope_Struct_Comp"/>
</dbReference>
<protein>
    <recommendedName>
        <fullName evidence="5">SLH domain-containing protein</fullName>
    </recommendedName>
</protein>
<dbReference type="PROSITE" id="PS51170">
    <property type="entry name" value="CW"/>
    <property type="match status" value="1"/>
</dbReference>
<evidence type="ECO:0000313" key="7">
    <source>
        <dbReference type="Proteomes" id="UP000553059"/>
    </source>
</evidence>
<feature type="chain" id="PRO_5038754409" description="SLH domain-containing protein" evidence="4">
    <location>
        <begin position="30"/>
        <end position="1131"/>
    </location>
</feature>
<feature type="non-terminal residue" evidence="6">
    <location>
        <position position="1131"/>
    </location>
</feature>
<evidence type="ECO:0000256" key="3">
    <source>
        <dbReference type="SAM" id="MobiDB-lite"/>
    </source>
</evidence>
<proteinExistence type="predicted"/>
<dbReference type="EMBL" id="DUTF01000072">
    <property type="protein sequence ID" value="HHY25737.1"/>
    <property type="molecule type" value="Genomic_DNA"/>
</dbReference>
<comment type="caution">
    <text evidence="6">The sequence shown here is derived from an EMBL/GenBank/DDBJ whole genome shotgun (WGS) entry which is preliminary data.</text>
</comment>
<dbReference type="PANTHER" id="PTHR43308">
    <property type="entry name" value="OUTER MEMBRANE PROTEIN ALPHA-RELATED"/>
    <property type="match status" value="1"/>
</dbReference>
<dbReference type="Pfam" id="PF18998">
    <property type="entry name" value="Flg_new_2"/>
    <property type="match status" value="3"/>
</dbReference>
<evidence type="ECO:0000313" key="6">
    <source>
        <dbReference type="EMBL" id="HHY25737.1"/>
    </source>
</evidence>
<sequence length="1131" mass="119137">MKKQNSWKWNKLVALCLVLAMLVCTPLGATGTYAFEGETQLGDTAPVLGESPLPDSGPSPGEGNSQPDIATPSEVPPLDAGTLTEPQKVEVVTPAAVLEVSDAAALESALGSVLYGGTIKLTGNITYPKGIMVKNKTVRLDIGPYTLDVKADTGTGFDVSEAGHVEVTGSGTLNINGVDNGLCVTDKGVFTADAAVTCTVQCKNQYYYNNYSLGNGVYVSGDSEVSLSGNVTGAMSGVQTDGSGTIRIKGNVEAAVNDLSAEGIYARGGTVTVDGNVKALYGLGIYCVTTGDVSVTGDVTGYNRGAIASGFSSVSDCTVMIGGNLKVTDTVHGRGVLFTGYGTITVEGEIFAPIYISYPLIRYDKEDTVPSDKPDYRMYQMPGYAGIVYVKDTTAYTITVVNGSGGGYYAPGVAVTITANIPAPGQQFKEWSVTPSVTFVGDTASTSSTAKFTMPAQAVTATATYEALPVNNYSITIQTDGNGTANANINSAAQGTEITLTSTSQSGYQFKEWQVVSGGVSITNNKFIMPAANVTVKAIFEPIPATTYTVTVNGSNAGTTGTGSYAQGTTVAIHAGSRSGYSFTRWTSSDGVTFANANSASTTFTMPGKNVAVTANWSYNGDSGGPSSGGDGGSYTPPTSNITTDKKPNQPTMASMNLAAPVDKNGVAAVTITEAQVKALIDTAKKDAESKGKTVDGIGVAFKIQFGADRKSVSVKLDEKTLALLEKEGMKRFDVNTPLASFSFDKSAIQEMKTQASETAAIKIKPVTKLSDAVKVLIGSRPVYDLTVSYQKNGKTKYITNFGKGVVTLGVAYKADEGEKIGNLYGVYVGRNGKLQLLANSSYAGGSVIFSRSSLSTYGIGYKAPAPAFTDTAKHWAKDNIDFVASRSLITGINSKTFAPDMAITRADFLMALGKLSGTDVSSYNTSRFTDVKSNNPAMSYIEWAVKNQIVQGIGNNEFGPGQKISRQEMAVMMHNYAKATGYKLPVSIEAVTFSDSVKIAAYAKDAVTTIQQAGIMQGKGNNIFDPNSSATRAEASTILRRFVELVIDEGTARGWSQNDSGQWRYINVSGKTVTGWLTVGDDRYYFTANDLMVSGKWLQIDGKWYYFNADGSLAINTKIDGYEVDENGVR</sequence>
<reference evidence="6 7" key="1">
    <citation type="journal article" date="2020" name="Biotechnol. Biofuels">
        <title>New insights from the biogas microbiome by comprehensive genome-resolved metagenomics of nearly 1600 species originating from multiple anaerobic digesters.</title>
        <authorList>
            <person name="Campanaro S."/>
            <person name="Treu L."/>
            <person name="Rodriguez-R L.M."/>
            <person name="Kovalovszki A."/>
            <person name="Ziels R.M."/>
            <person name="Maus I."/>
            <person name="Zhu X."/>
            <person name="Kougias P.G."/>
            <person name="Basile A."/>
            <person name="Luo G."/>
            <person name="Schluter A."/>
            <person name="Konstantinidis K.T."/>
            <person name="Angelidaki I."/>
        </authorList>
    </citation>
    <scope>NUCLEOTIDE SEQUENCE [LARGE SCALE GENOMIC DNA]</scope>
    <source>
        <strain evidence="6">AS05jafATM_4</strain>
    </source>
</reference>
<feature type="compositionally biased region" description="Gly residues" evidence="3">
    <location>
        <begin position="622"/>
        <end position="633"/>
    </location>
</feature>
<dbReference type="SUPFAM" id="SSF69360">
    <property type="entry name" value="Cell wall binding repeat"/>
    <property type="match status" value="1"/>
</dbReference>
<dbReference type="InterPro" id="IPR042229">
    <property type="entry name" value="Listeria/Bacterioides_rpt_sf"/>
</dbReference>
<dbReference type="AlphaFoldDB" id="A0A7C7D7S6"/>
<feature type="region of interest" description="Disordered" evidence="3">
    <location>
        <begin position="44"/>
        <end position="81"/>
    </location>
</feature>
<dbReference type="SUPFAM" id="SSF51126">
    <property type="entry name" value="Pectin lyase-like"/>
    <property type="match status" value="1"/>
</dbReference>
<feature type="signal peptide" evidence="4">
    <location>
        <begin position="1"/>
        <end position="29"/>
    </location>
</feature>
<organism evidence="6 7">
    <name type="scientific">Desulfitobacterium dehalogenans</name>
    <dbReference type="NCBI Taxonomy" id="36854"/>
    <lineage>
        <taxon>Bacteria</taxon>
        <taxon>Bacillati</taxon>
        <taxon>Bacillota</taxon>
        <taxon>Clostridia</taxon>
        <taxon>Eubacteriales</taxon>
        <taxon>Desulfitobacteriaceae</taxon>
        <taxon>Desulfitobacterium</taxon>
    </lineage>
</organism>
<evidence type="ECO:0000256" key="2">
    <source>
        <dbReference type="PROSITE-ProRule" id="PRU00591"/>
    </source>
</evidence>
<dbReference type="InterPro" id="IPR011050">
    <property type="entry name" value="Pectin_lyase_fold/virulence"/>
</dbReference>
<evidence type="ECO:0000256" key="4">
    <source>
        <dbReference type="SAM" id="SignalP"/>
    </source>
</evidence>
<feature type="domain" description="SLH" evidence="5">
    <location>
        <begin position="925"/>
        <end position="988"/>
    </location>
</feature>
<dbReference type="Pfam" id="PF19127">
    <property type="entry name" value="Choline_bind_3"/>
    <property type="match status" value="1"/>
</dbReference>
<dbReference type="InterPro" id="IPR044060">
    <property type="entry name" value="Bacterial_rp_domain"/>
</dbReference>
<accession>A0A7C7D7S6</accession>
<dbReference type="InterPro" id="IPR018337">
    <property type="entry name" value="Cell_wall/Cho-bd_repeat"/>
</dbReference>
<dbReference type="Gene3D" id="2.10.270.10">
    <property type="entry name" value="Cholin Binding"/>
    <property type="match status" value="1"/>
</dbReference>
<dbReference type="PROSITE" id="PS51272">
    <property type="entry name" value="SLH"/>
    <property type="match status" value="3"/>
</dbReference>
<name>A0A7C7D7S6_9FIRM</name>
<dbReference type="Pfam" id="PF00395">
    <property type="entry name" value="SLH"/>
    <property type="match status" value="3"/>
</dbReference>
<feature type="domain" description="SLH" evidence="5">
    <location>
        <begin position="991"/>
        <end position="1054"/>
    </location>
</feature>
<feature type="domain" description="SLH" evidence="5">
    <location>
        <begin position="864"/>
        <end position="923"/>
    </location>
</feature>
<evidence type="ECO:0000259" key="5">
    <source>
        <dbReference type="PROSITE" id="PS51272"/>
    </source>
</evidence>
<gene>
    <name evidence="6" type="ORF">GX523_03100</name>
</gene>
<keyword evidence="1" id="KW-0677">Repeat</keyword>
<dbReference type="Proteomes" id="UP000553059">
    <property type="component" value="Unassembled WGS sequence"/>
</dbReference>